<dbReference type="GO" id="GO:0032787">
    <property type="term" value="P:monocarboxylic acid metabolic process"/>
    <property type="evidence" value="ECO:0007669"/>
    <property type="project" value="UniProtKB-ARBA"/>
</dbReference>
<dbReference type="Proteomes" id="UP001142610">
    <property type="component" value="Unassembled WGS sequence"/>
</dbReference>
<evidence type="ECO:0000256" key="1">
    <source>
        <dbReference type="ARBA" id="ARBA00006484"/>
    </source>
</evidence>
<dbReference type="Gene3D" id="3.40.50.720">
    <property type="entry name" value="NAD(P)-binding Rossmann-like Domain"/>
    <property type="match status" value="1"/>
</dbReference>
<evidence type="ECO:0000256" key="2">
    <source>
        <dbReference type="ARBA" id="ARBA00023002"/>
    </source>
</evidence>
<dbReference type="SUPFAM" id="SSF51735">
    <property type="entry name" value="NAD(P)-binding Rossmann-fold domains"/>
    <property type="match status" value="1"/>
</dbReference>
<dbReference type="PROSITE" id="PS00061">
    <property type="entry name" value="ADH_SHORT"/>
    <property type="match status" value="1"/>
</dbReference>
<name>A0A9X2LB20_9PROT</name>
<evidence type="ECO:0000313" key="4">
    <source>
        <dbReference type="Proteomes" id="UP001142610"/>
    </source>
</evidence>
<evidence type="ECO:0000313" key="3">
    <source>
        <dbReference type="EMBL" id="MCQ8186208.1"/>
    </source>
</evidence>
<proteinExistence type="inferred from homology"/>
<dbReference type="AlphaFoldDB" id="A0A9X2LB20"/>
<dbReference type="Pfam" id="PF13561">
    <property type="entry name" value="adh_short_C2"/>
    <property type="match status" value="1"/>
</dbReference>
<comment type="caution">
    <text evidence="3">The sequence shown here is derived from an EMBL/GenBank/DDBJ whole genome shotgun (WGS) entry which is preliminary data.</text>
</comment>
<accession>A0A9X2LB20</accession>
<dbReference type="PANTHER" id="PTHR42879:SF2">
    <property type="entry name" value="3-OXOACYL-[ACYL-CARRIER-PROTEIN] REDUCTASE FABG"/>
    <property type="match status" value="1"/>
</dbReference>
<reference evidence="3" key="1">
    <citation type="submission" date="2022-07" db="EMBL/GenBank/DDBJ databases">
        <title>Parvularcula maris sp. nov., an algicidal bacterium isolated from seawater.</title>
        <authorList>
            <person name="Li F."/>
        </authorList>
    </citation>
    <scope>NUCLEOTIDE SEQUENCE</scope>
    <source>
        <strain evidence="3">BGMRC 0090</strain>
    </source>
</reference>
<keyword evidence="4" id="KW-1185">Reference proteome</keyword>
<dbReference type="PRINTS" id="PR00080">
    <property type="entry name" value="SDRFAMILY"/>
</dbReference>
<dbReference type="EMBL" id="JANIBC010000014">
    <property type="protein sequence ID" value="MCQ8186208.1"/>
    <property type="molecule type" value="Genomic_DNA"/>
</dbReference>
<dbReference type="PRINTS" id="PR00081">
    <property type="entry name" value="GDHRDH"/>
</dbReference>
<dbReference type="InterPro" id="IPR036291">
    <property type="entry name" value="NAD(P)-bd_dom_sf"/>
</dbReference>
<dbReference type="InterPro" id="IPR002347">
    <property type="entry name" value="SDR_fam"/>
</dbReference>
<sequence>MTQRIFVTGGSSGIGEGIVRRLGREGASVGIGYHSGEDEAKRIAAAVEEDGGKGLPIGGNVGDADDVAAAFAAMNKAFGGVDGVVINAGVQADADAEDMSADQWRKVMSVDLDGSFFCAREAIRAFQKKKRLEGGIVGRIVFVTSVHAFIPWAGHVNYAAAKGGAEMLMKSLAQEVASDGIKVNAVAPGAIKTPINEDVWSDEEKLEKLLQIIPNGRLGETEDVAAAVSWLLSKESDYVTGVSLIVDGGMSLYPGFIGNG</sequence>
<organism evidence="3 4">
    <name type="scientific">Parvularcula maris</name>
    <dbReference type="NCBI Taxonomy" id="2965077"/>
    <lineage>
        <taxon>Bacteria</taxon>
        <taxon>Pseudomonadati</taxon>
        <taxon>Pseudomonadota</taxon>
        <taxon>Alphaproteobacteria</taxon>
        <taxon>Parvularculales</taxon>
        <taxon>Parvularculaceae</taxon>
        <taxon>Parvularcula</taxon>
    </lineage>
</organism>
<protein>
    <submittedName>
        <fullName evidence="3">SDR family oxidoreductase</fullName>
    </submittedName>
</protein>
<dbReference type="PANTHER" id="PTHR42879">
    <property type="entry name" value="3-OXOACYL-(ACYL-CARRIER-PROTEIN) REDUCTASE"/>
    <property type="match status" value="1"/>
</dbReference>
<dbReference type="InterPro" id="IPR020904">
    <property type="entry name" value="Sc_DH/Rdtase_CS"/>
</dbReference>
<gene>
    <name evidence="3" type="ORF">NOG11_12540</name>
</gene>
<dbReference type="InterPro" id="IPR050259">
    <property type="entry name" value="SDR"/>
</dbReference>
<keyword evidence="2" id="KW-0560">Oxidoreductase</keyword>
<dbReference type="GO" id="GO:0016491">
    <property type="term" value="F:oxidoreductase activity"/>
    <property type="evidence" value="ECO:0007669"/>
    <property type="project" value="UniProtKB-KW"/>
</dbReference>
<comment type="similarity">
    <text evidence="1">Belongs to the short-chain dehydrogenases/reductases (SDR) family.</text>
</comment>
<dbReference type="FunFam" id="3.40.50.720:FF:000173">
    <property type="entry name" value="3-oxoacyl-[acyl-carrier protein] reductase"/>
    <property type="match status" value="1"/>
</dbReference>
<dbReference type="RefSeq" id="WP_256620105.1">
    <property type="nucleotide sequence ID" value="NZ_JANIBC010000014.1"/>
</dbReference>